<feature type="transmembrane region" description="Helical" evidence="1">
    <location>
        <begin position="12"/>
        <end position="33"/>
    </location>
</feature>
<evidence type="ECO:0000256" key="1">
    <source>
        <dbReference type="SAM" id="Phobius"/>
    </source>
</evidence>
<keyword evidence="1" id="KW-1133">Transmembrane helix</keyword>
<dbReference type="EMBL" id="EF089399">
    <property type="protein sequence ID" value="ABL97707.1"/>
    <property type="molecule type" value="Genomic_DNA"/>
</dbReference>
<protein>
    <submittedName>
        <fullName evidence="2">Uncharacterized protein</fullName>
    </submittedName>
</protein>
<reference evidence="2" key="1">
    <citation type="journal article" date="2007" name="Environ. Microbiol.">
        <title>Proteorhodopsin photosystem gene clusters exhibit co-evolutionary trends and shared ancestry among diverse marine microbial phyla.</title>
        <authorList>
            <person name="McCarren J."/>
            <person name="Delong E.F."/>
        </authorList>
    </citation>
    <scope>NUCLEOTIDE SEQUENCE</scope>
</reference>
<organism evidence="2">
    <name type="scientific">uncultured marine bacterium EB0_39H12</name>
    <dbReference type="NCBI Taxonomy" id="415437"/>
    <lineage>
        <taxon>Bacteria</taxon>
        <taxon>environmental samples</taxon>
    </lineage>
</organism>
<accession>A4GHZ6</accession>
<dbReference type="AlphaFoldDB" id="A4GHZ6"/>
<proteinExistence type="predicted"/>
<keyword evidence="1" id="KW-0812">Transmembrane</keyword>
<feature type="transmembrane region" description="Helical" evidence="1">
    <location>
        <begin position="113"/>
        <end position="132"/>
    </location>
</feature>
<gene>
    <name evidence="2" type="ORF">MBMO_EB0-39H12.0083</name>
</gene>
<evidence type="ECO:0000313" key="2">
    <source>
        <dbReference type="EMBL" id="ABL97707.1"/>
    </source>
</evidence>
<feature type="transmembrane region" description="Helical" evidence="1">
    <location>
        <begin position="45"/>
        <end position="63"/>
    </location>
</feature>
<sequence>MPSELEMWNLYWSAGTAVGVYFAALVFLIWVSFRAANMVGGTDNMIGKIAVTVFCLTIDWNMLVNNGFFEWVQNSAGGVFVAMQEQGATLSAGAQTIIANSQPGMEFNLIPDLVNGLFLAAVVVMQMSSIWMKK</sequence>
<name>A4GHZ6_9BACT</name>
<keyword evidence="1" id="KW-0472">Membrane</keyword>